<gene>
    <name evidence="13" type="ORF">A2995_01710</name>
</gene>
<dbReference type="Gene3D" id="3.40.50.1010">
    <property type="entry name" value="5'-nuclease"/>
    <property type="match status" value="1"/>
</dbReference>
<evidence type="ECO:0000256" key="10">
    <source>
        <dbReference type="ARBA" id="ARBA00049244"/>
    </source>
</evidence>
<dbReference type="SMART" id="SM00279">
    <property type="entry name" value="HhH2"/>
    <property type="match status" value="1"/>
</dbReference>
<reference evidence="13 14" key="1">
    <citation type="journal article" date="2016" name="Nat. Commun.">
        <title>Thousands of microbial genomes shed light on interconnected biogeochemical processes in an aquifer system.</title>
        <authorList>
            <person name="Anantharaman K."/>
            <person name="Brown C.T."/>
            <person name="Hug L.A."/>
            <person name="Sharon I."/>
            <person name="Castelle C.J."/>
            <person name="Probst A.J."/>
            <person name="Thomas B.C."/>
            <person name="Singh A."/>
            <person name="Wilkins M.J."/>
            <person name="Karaoz U."/>
            <person name="Brodie E.L."/>
            <person name="Williams K.H."/>
            <person name="Hubbard S.S."/>
            <person name="Banfield J.F."/>
        </authorList>
    </citation>
    <scope>NUCLEOTIDE SEQUENCE [LARGE SCALE GENOMIC DNA]</scope>
</reference>
<dbReference type="EMBL" id="MFUP01000006">
    <property type="protein sequence ID" value="OGI88051.1"/>
    <property type="molecule type" value="Genomic_DNA"/>
</dbReference>
<evidence type="ECO:0000256" key="1">
    <source>
        <dbReference type="ARBA" id="ARBA00007705"/>
    </source>
</evidence>
<dbReference type="Pfam" id="PF01367">
    <property type="entry name" value="5_3_exonuc"/>
    <property type="match status" value="1"/>
</dbReference>
<accession>A0A1F6X1R6</accession>
<dbReference type="Gene3D" id="1.10.150.20">
    <property type="entry name" value="5' to 3' exonuclease, C-terminal subdomain"/>
    <property type="match status" value="2"/>
</dbReference>
<dbReference type="SUPFAM" id="SSF88723">
    <property type="entry name" value="PIN domain-like"/>
    <property type="match status" value="1"/>
</dbReference>
<keyword evidence="4" id="KW-0548">Nucleotidyltransferase</keyword>
<dbReference type="Proteomes" id="UP000185809">
    <property type="component" value="Unassembled WGS sequence"/>
</dbReference>
<dbReference type="FunFam" id="1.10.150.20:FF:000003">
    <property type="entry name" value="DNA polymerase I"/>
    <property type="match status" value="1"/>
</dbReference>
<feature type="domain" description="5'-3' exonuclease" evidence="11">
    <location>
        <begin position="7"/>
        <end position="277"/>
    </location>
</feature>
<evidence type="ECO:0000256" key="6">
    <source>
        <dbReference type="ARBA" id="ARBA00022763"/>
    </source>
</evidence>
<dbReference type="InterPro" id="IPR008918">
    <property type="entry name" value="HhH2"/>
</dbReference>
<dbReference type="PROSITE" id="PS00447">
    <property type="entry name" value="DNA_POLYMERASE_A"/>
    <property type="match status" value="1"/>
</dbReference>
<dbReference type="FunFam" id="1.20.1060.10:FF:000001">
    <property type="entry name" value="DNA polymerase I"/>
    <property type="match status" value="1"/>
</dbReference>
<dbReference type="InterPro" id="IPR029060">
    <property type="entry name" value="PIN-like_dom_sf"/>
</dbReference>
<dbReference type="InterPro" id="IPR001098">
    <property type="entry name" value="DNA-dir_DNA_pol_A_palm_dom"/>
</dbReference>
<dbReference type="SMART" id="SM00475">
    <property type="entry name" value="53EXOc"/>
    <property type="match status" value="1"/>
</dbReference>
<proteinExistence type="inferred from homology"/>
<evidence type="ECO:0000256" key="9">
    <source>
        <dbReference type="ARBA" id="ARBA00023204"/>
    </source>
</evidence>
<comment type="similarity">
    <text evidence="1">Belongs to the DNA polymerase type-A family.</text>
</comment>
<evidence type="ECO:0000256" key="5">
    <source>
        <dbReference type="ARBA" id="ARBA00022705"/>
    </source>
</evidence>
<dbReference type="CDD" id="cd08637">
    <property type="entry name" value="DNA_pol_A_pol_I_C"/>
    <property type="match status" value="1"/>
</dbReference>
<keyword evidence="7" id="KW-0239">DNA-directed DNA polymerase</keyword>
<keyword evidence="3" id="KW-0808">Transferase</keyword>
<evidence type="ECO:0000256" key="2">
    <source>
        <dbReference type="ARBA" id="ARBA00012417"/>
    </source>
</evidence>
<evidence type="ECO:0000256" key="8">
    <source>
        <dbReference type="ARBA" id="ARBA00023125"/>
    </source>
</evidence>
<evidence type="ECO:0000256" key="3">
    <source>
        <dbReference type="ARBA" id="ARBA00022679"/>
    </source>
</evidence>
<dbReference type="EC" id="2.7.7.7" evidence="2"/>
<dbReference type="InterPro" id="IPR002421">
    <property type="entry name" value="5-3_exonuclease"/>
</dbReference>
<dbReference type="GO" id="GO:0008409">
    <property type="term" value="F:5'-3' exonuclease activity"/>
    <property type="evidence" value="ECO:0007669"/>
    <property type="project" value="InterPro"/>
</dbReference>
<evidence type="ECO:0000313" key="14">
    <source>
        <dbReference type="Proteomes" id="UP000185809"/>
    </source>
</evidence>
<dbReference type="PANTHER" id="PTHR10133">
    <property type="entry name" value="DNA POLYMERASE I"/>
    <property type="match status" value="1"/>
</dbReference>
<dbReference type="FunFam" id="1.10.150.20:FF:000002">
    <property type="entry name" value="DNA polymerase I"/>
    <property type="match status" value="1"/>
</dbReference>
<protein>
    <recommendedName>
        <fullName evidence="2">DNA-directed DNA polymerase</fullName>
        <ecNumber evidence="2">2.7.7.7</ecNumber>
    </recommendedName>
</protein>
<dbReference type="CDD" id="cd09898">
    <property type="entry name" value="H3TH_53EXO"/>
    <property type="match status" value="1"/>
</dbReference>
<dbReference type="PANTHER" id="PTHR10133:SF27">
    <property type="entry name" value="DNA POLYMERASE NU"/>
    <property type="match status" value="1"/>
</dbReference>
<comment type="catalytic activity">
    <reaction evidence="10">
        <text>DNA(n) + a 2'-deoxyribonucleoside 5'-triphosphate = DNA(n+1) + diphosphate</text>
        <dbReference type="Rhea" id="RHEA:22508"/>
        <dbReference type="Rhea" id="RHEA-COMP:17339"/>
        <dbReference type="Rhea" id="RHEA-COMP:17340"/>
        <dbReference type="ChEBI" id="CHEBI:33019"/>
        <dbReference type="ChEBI" id="CHEBI:61560"/>
        <dbReference type="ChEBI" id="CHEBI:173112"/>
        <dbReference type="EC" id="2.7.7.7"/>
    </reaction>
</comment>
<dbReference type="Gene3D" id="1.20.1060.10">
    <property type="entry name" value="Taq DNA Polymerase, Chain T, domain 4"/>
    <property type="match status" value="1"/>
</dbReference>
<keyword evidence="9" id="KW-0234">DNA repair</keyword>
<dbReference type="SUPFAM" id="SSF56672">
    <property type="entry name" value="DNA/RNA polymerases"/>
    <property type="match status" value="1"/>
</dbReference>
<dbReference type="InterPro" id="IPR020045">
    <property type="entry name" value="DNA_polI_H3TH"/>
</dbReference>
<keyword evidence="8" id="KW-0238">DNA-binding</keyword>
<dbReference type="InterPro" id="IPR002298">
    <property type="entry name" value="DNA_polymerase_A"/>
</dbReference>
<name>A0A1F6X1R6_9BACT</name>
<dbReference type="GO" id="GO:0003887">
    <property type="term" value="F:DNA-directed DNA polymerase activity"/>
    <property type="evidence" value="ECO:0007669"/>
    <property type="project" value="UniProtKB-KW"/>
</dbReference>
<dbReference type="GO" id="GO:0006302">
    <property type="term" value="P:double-strand break repair"/>
    <property type="evidence" value="ECO:0007669"/>
    <property type="project" value="TreeGrafter"/>
</dbReference>
<dbReference type="InterPro" id="IPR019760">
    <property type="entry name" value="DNA-dir_DNA_pol_A_CS"/>
</dbReference>
<dbReference type="GO" id="GO:0006261">
    <property type="term" value="P:DNA-templated DNA replication"/>
    <property type="evidence" value="ECO:0007669"/>
    <property type="project" value="InterPro"/>
</dbReference>
<evidence type="ECO:0000259" key="11">
    <source>
        <dbReference type="SMART" id="SM00475"/>
    </source>
</evidence>
<dbReference type="PRINTS" id="PR00868">
    <property type="entry name" value="DNAPOLI"/>
</dbReference>
<dbReference type="SUPFAM" id="SSF47807">
    <property type="entry name" value="5' to 3' exonuclease, C-terminal subdomain"/>
    <property type="match status" value="1"/>
</dbReference>
<sequence>MIKKSDKKTLILLDAHAIIHRAYHALPDFSSSKGEPTGALYGLSAMLIKIIWDLKPDYLIACYDLPEKTFRHDAYDNYKAGREKISDDLIHQLEKSKEVFKSFSIPVYAQSGFEADDILGTIVEKTKNKKDLNIIIASGDLDTLQLINDKKVQVYTLRKGLNDTILYDEKAVKDRFGFAPELLVDYKGLRGDPSDNIIGISGIGEKTASSLITNFGSLENIYKIIKKDSFELIKAGIKPRVIELLRAGEDEAFFSKTLARIRRDAPIKFSLPNKEWKETIKSGNIETLFRELGFKSLQNRFNQLFGIIENPNSKDQNQRFLLQTSMASQEKQKEEKEIGVALWLLSSNLSNPTLEDILEFENSHDFNQAKNKILKKIKEEKLEYVYKNIELPIIPIIEEMEKHGILIDLNYIKKLSIDYHQQLEKLEHKIWEEAGGKFNINSPKQMAEILFDKLKLIPLGDRIKKTKGGARSTRISELEKLIGTHKIIDEIIDYRELQKLLSTYIDVIPRMTEKDNRLHAKFIQTGTTTGRFSSVSPNLQNIPIRSDLGKKIRNAFIASPNHKLIAFDYSQIELRIAALLSQDKYFLQIFTEKKDIHNAVASRVFGVSEEKVDPEMRRQAKVINFGIIYGMGVLALQKTLKSNRAEAKKFYDDYFQKFPRLIAYLEEIKDSARKNGYTETLFGRRRYFPEIKSKLPFIRAMAERMAINAPIQGTSADIIKLAISQADKVIIEAKLKNKCHLVLQVHDELIYEVDEKIIHEAVKIIKSAMEKNISQEFLKNKKEVPITTDISIGSNWGEMTKIRG</sequence>
<evidence type="ECO:0000256" key="4">
    <source>
        <dbReference type="ARBA" id="ARBA00022695"/>
    </source>
</evidence>
<feature type="domain" description="DNA-directed DNA polymerase family A palm" evidence="12">
    <location>
        <begin position="549"/>
        <end position="757"/>
    </location>
</feature>
<keyword evidence="5" id="KW-0235">DNA replication</keyword>
<dbReference type="Pfam" id="PF00476">
    <property type="entry name" value="DNA_pol_A"/>
    <property type="match status" value="1"/>
</dbReference>
<comment type="caution">
    <text evidence="13">The sequence shown here is derived from an EMBL/GenBank/DDBJ whole genome shotgun (WGS) entry which is preliminary data.</text>
</comment>
<dbReference type="GO" id="GO:0003677">
    <property type="term" value="F:DNA binding"/>
    <property type="evidence" value="ECO:0007669"/>
    <property type="project" value="UniProtKB-KW"/>
</dbReference>
<dbReference type="Pfam" id="PF02739">
    <property type="entry name" value="5_3_exonuc_N"/>
    <property type="match status" value="1"/>
</dbReference>
<dbReference type="Gene3D" id="3.30.70.370">
    <property type="match status" value="1"/>
</dbReference>
<dbReference type="InterPro" id="IPR020046">
    <property type="entry name" value="5-3_exonucl_a-hlix_arch_N"/>
</dbReference>
<dbReference type="InterPro" id="IPR036279">
    <property type="entry name" value="5-3_exonuclease_C_sf"/>
</dbReference>
<dbReference type="SMART" id="SM00482">
    <property type="entry name" value="POLAc"/>
    <property type="match status" value="1"/>
</dbReference>
<dbReference type="InterPro" id="IPR043502">
    <property type="entry name" value="DNA/RNA_pol_sf"/>
</dbReference>
<evidence type="ECO:0000256" key="7">
    <source>
        <dbReference type="ARBA" id="ARBA00022932"/>
    </source>
</evidence>
<dbReference type="AlphaFoldDB" id="A0A1F6X1R6"/>
<organism evidence="13 14">
    <name type="scientific">Candidatus Nomurabacteria bacterium RIFCSPLOWO2_01_FULL_33_24</name>
    <dbReference type="NCBI Taxonomy" id="1801765"/>
    <lineage>
        <taxon>Bacteria</taxon>
        <taxon>Candidatus Nomuraibacteriota</taxon>
    </lineage>
</organism>
<dbReference type="CDD" id="cd09859">
    <property type="entry name" value="PIN_53EXO"/>
    <property type="match status" value="1"/>
</dbReference>
<evidence type="ECO:0000259" key="12">
    <source>
        <dbReference type="SMART" id="SM00482"/>
    </source>
</evidence>
<keyword evidence="6" id="KW-0227">DNA damage</keyword>
<evidence type="ECO:0000313" key="13">
    <source>
        <dbReference type="EMBL" id="OGI88051.1"/>
    </source>
</evidence>